<evidence type="ECO:0000256" key="1">
    <source>
        <dbReference type="ARBA" id="ARBA00004752"/>
    </source>
</evidence>
<comment type="pathway">
    <text evidence="1">Cell wall biogenesis; peptidoglycan biosynthesis.</text>
</comment>
<dbReference type="AlphaFoldDB" id="A0A2U2BPB6"/>
<dbReference type="PANTHER" id="PTHR32282:SF15">
    <property type="entry name" value="PENICILLIN-BINDING PROTEIN 1C"/>
    <property type="match status" value="1"/>
</dbReference>
<protein>
    <recommendedName>
        <fullName evidence="10">peptidoglycan glycosyltransferase</fullName>
        <ecNumber evidence="10">2.4.99.28</ecNumber>
    </recommendedName>
</protein>
<name>A0A2U2BPB6_ALCFA</name>
<dbReference type="NCBIfam" id="TIGR02073">
    <property type="entry name" value="PBP_1c"/>
    <property type="match status" value="1"/>
</dbReference>
<evidence type="ECO:0000259" key="14">
    <source>
        <dbReference type="Pfam" id="PF00912"/>
    </source>
</evidence>
<evidence type="ECO:0000256" key="12">
    <source>
        <dbReference type="SAM" id="SignalP"/>
    </source>
</evidence>
<dbReference type="SUPFAM" id="SSF56601">
    <property type="entry name" value="beta-lactamase/transpeptidase-like"/>
    <property type="match status" value="1"/>
</dbReference>
<evidence type="ECO:0000256" key="7">
    <source>
        <dbReference type="ARBA" id="ARBA00022679"/>
    </source>
</evidence>
<comment type="similarity">
    <text evidence="3">In the N-terminal section; belongs to the glycosyltransferase 51 family.</text>
</comment>
<feature type="domain" description="Penicillin-binding C-terminal" evidence="15">
    <location>
        <begin position="627"/>
        <end position="705"/>
    </location>
</feature>
<dbReference type="GO" id="GO:0004180">
    <property type="term" value="F:carboxypeptidase activity"/>
    <property type="evidence" value="ECO:0007669"/>
    <property type="project" value="UniProtKB-KW"/>
</dbReference>
<dbReference type="GO" id="GO:0008658">
    <property type="term" value="F:penicillin binding"/>
    <property type="evidence" value="ECO:0007669"/>
    <property type="project" value="InterPro"/>
</dbReference>
<dbReference type="RefSeq" id="WP_109088414.1">
    <property type="nucleotide sequence ID" value="NZ_QEXO01000001.1"/>
</dbReference>
<dbReference type="GO" id="GO:0009252">
    <property type="term" value="P:peptidoglycan biosynthetic process"/>
    <property type="evidence" value="ECO:0007669"/>
    <property type="project" value="UniProtKB-UniPathway"/>
</dbReference>
<dbReference type="EMBL" id="QEXO01000001">
    <property type="protein sequence ID" value="PWE15851.1"/>
    <property type="molecule type" value="Genomic_DNA"/>
</dbReference>
<evidence type="ECO:0000259" key="15">
    <source>
        <dbReference type="Pfam" id="PF06832"/>
    </source>
</evidence>
<evidence type="ECO:0000256" key="9">
    <source>
        <dbReference type="ARBA" id="ARBA00023268"/>
    </source>
</evidence>
<keyword evidence="4" id="KW-0121">Carboxypeptidase</keyword>
<evidence type="ECO:0000256" key="8">
    <source>
        <dbReference type="ARBA" id="ARBA00022801"/>
    </source>
</evidence>
<dbReference type="InterPro" id="IPR036950">
    <property type="entry name" value="PBP_transglycosylase"/>
</dbReference>
<keyword evidence="9" id="KW-0511">Multifunctional enzyme</keyword>
<keyword evidence="6" id="KW-0328">Glycosyltransferase</keyword>
<dbReference type="GO" id="GO:0008955">
    <property type="term" value="F:peptidoglycan glycosyltransferase activity"/>
    <property type="evidence" value="ECO:0007669"/>
    <property type="project" value="UniProtKB-EC"/>
</dbReference>
<evidence type="ECO:0000256" key="11">
    <source>
        <dbReference type="ARBA" id="ARBA00049902"/>
    </source>
</evidence>
<evidence type="ECO:0000256" key="10">
    <source>
        <dbReference type="ARBA" id="ARBA00044770"/>
    </source>
</evidence>
<keyword evidence="8" id="KW-0378">Hydrolase</keyword>
<dbReference type="Pfam" id="PF00905">
    <property type="entry name" value="Transpeptidase"/>
    <property type="match status" value="1"/>
</dbReference>
<dbReference type="UniPathway" id="UPA00219"/>
<feature type="signal peptide" evidence="12">
    <location>
        <begin position="1"/>
        <end position="23"/>
    </location>
</feature>
<evidence type="ECO:0000256" key="5">
    <source>
        <dbReference type="ARBA" id="ARBA00022670"/>
    </source>
</evidence>
<feature type="domain" description="Glycosyl transferase family 51" evidence="14">
    <location>
        <begin position="57"/>
        <end position="223"/>
    </location>
</feature>
<dbReference type="Pfam" id="PF06832">
    <property type="entry name" value="BiPBP_C"/>
    <property type="match status" value="1"/>
</dbReference>
<dbReference type="InterPro" id="IPR050396">
    <property type="entry name" value="Glycosyltr_51/Transpeptidase"/>
</dbReference>
<evidence type="ECO:0000256" key="6">
    <source>
        <dbReference type="ARBA" id="ARBA00022676"/>
    </source>
</evidence>
<keyword evidence="7" id="KW-0808">Transferase</keyword>
<sequence length="720" mass="78915">MHQPIKAGLLVLGLALWASPGQAMPSYKEVRQAYRSSDVQVLDRQGLLVQRVRLDFRQRRGDWVALEQISPALQMAVLMSEDRRFESHGGVDWLSVGSAAWDGLFAGRSRGASTITMQLAGLMDQDLVGGRGGRSVWQKLDQVVAAQSLEDTWTKPEILEAYLNQVAFRGELVGVDAMARTLFQKQAAALDARESAIAAVLLRGPNASALMVERRACATLQEMGRAEQCRELTNLVPVALRRAGQAPLGQAQLAPHFARWVLDQNPEIKAGDSVRTTLDTRLQTQVQASMRRHLLDLRTARVQDSAVVVLDNHTGQVLAYVGSSGDLSEAAEVDHARSLRQAGSTLKPFLYQMAIERRLLTAASLLEDSPLNLSTGNGLYIPQNYDKQFVGWVSARNALASSLNIPAVRVLTMLGPANLVDRLRALGLNLRQDGDFYGYSLALGSADVTLLELSNAYRALANLGQTQAVQTRMDQPAAPFHSVMDAGASWIVGDMLSDRQARVLTFGLDSALSTPFWSAVKTGTSKDMRDNWALGWTEHYTVGVWVGNSAGQSMQDVSGVSGAAPIWHEVISILNQRRPGRQTPMPAQVQVRQIEFVPTLEPSREEFFVDGTQTDRVELSDVNLAYAGPARIREPVNGTIFALDPDIPPQNQQLRLLAQGQITEPLVWWVQGVEAGKGAQLRIPLVPGTLRIELKTERGRLMDQVSVQIRGAQMTSFNKD</sequence>
<evidence type="ECO:0000313" key="17">
    <source>
        <dbReference type="Proteomes" id="UP000245216"/>
    </source>
</evidence>
<reference evidence="16 17" key="1">
    <citation type="submission" date="2018-05" db="EMBL/GenBank/DDBJ databases">
        <title>Genome Sequence of an Efficient Indole-Degrading Bacterium, Alcaligenes sp.YBY.</title>
        <authorList>
            <person name="Yang B."/>
        </authorList>
    </citation>
    <scope>NUCLEOTIDE SEQUENCE [LARGE SCALE GENOMIC DNA]</scope>
    <source>
        <strain evidence="16 17">YBY</strain>
    </source>
</reference>
<dbReference type="InterPro" id="IPR011815">
    <property type="entry name" value="PBP_1c"/>
</dbReference>
<dbReference type="SUPFAM" id="SSF53955">
    <property type="entry name" value="Lysozyme-like"/>
    <property type="match status" value="1"/>
</dbReference>
<evidence type="ECO:0000313" key="16">
    <source>
        <dbReference type="EMBL" id="PWE15851.1"/>
    </source>
</evidence>
<dbReference type="Proteomes" id="UP000245216">
    <property type="component" value="Unassembled WGS sequence"/>
</dbReference>
<dbReference type="InterPro" id="IPR001264">
    <property type="entry name" value="Glyco_trans_51"/>
</dbReference>
<evidence type="ECO:0000256" key="3">
    <source>
        <dbReference type="ARBA" id="ARBA00007739"/>
    </source>
</evidence>
<comment type="similarity">
    <text evidence="2">In the C-terminal section; belongs to the transpeptidase family.</text>
</comment>
<comment type="catalytic activity">
    <reaction evidence="11">
        <text>[GlcNAc-(1-&gt;4)-Mur2Ac(oyl-L-Ala-gamma-D-Glu-L-Lys-D-Ala-D-Ala)](n)-di-trans,octa-cis-undecaprenyl diphosphate + beta-D-GlcNAc-(1-&gt;4)-Mur2Ac(oyl-L-Ala-gamma-D-Glu-L-Lys-D-Ala-D-Ala)-di-trans,octa-cis-undecaprenyl diphosphate = [GlcNAc-(1-&gt;4)-Mur2Ac(oyl-L-Ala-gamma-D-Glu-L-Lys-D-Ala-D-Ala)](n+1)-di-trans,octa-cis-undecaprenyl diphosphate + di-trans,octa-cis-undecaprenyl diphosphate + H(+)</text>
        <dbReference type="Rhea" id="RHEA:23708"/>
        <dbReference type="Rhea" id="RHEA-COMP:9602"/>
        <dbReference type="Rhea" id="RHEA-COMP:9603"/>
        <dbReference type="ChEBI" id="CHEBI:15378"/>
        <dbReference type="ChEBI" id="CHEBI:58405"/>
        <dbReference type="ChEBI" id="CHEBI:60033"/>
        <dbReference type="ChEBI" id="CHEBI:78435"/>
        <dbReference type="EC" id="2.4.99.28"/>
    </reaction>
</comment>
<dbReference type="Gene3D" id="1.10.3810.10">
    <property type="entry name" value="Biosynthetic peptidoglycan transglycosylase-like"/>
    <property type="match status" value="1"/>
</dbReference>
<dbReference type="STRING" id="511.UZ73_01365"/>
<keyword evidence="12" id="KW-0732">Signal</keyword>
<feature type="chain" id="PRO_5015427427" description="peptidoglycan glycosyltransferase" evidence="12">
    <location>
        <begin position="24"/>
        <end position="720"/>
    </location>
</feature>
<dbReference type="GO" id="GO:0006508">
    <property type="term" value="P:proteolysis"/>
    <property type="evidence" value="ECO:0007669"/>
    <property type="project" value="UniProtKB-KW"/>
</dbReference>
<feature type="domain" description="Penicillin-binding protein transpeptidase" evidence="13">
    <location>
        <begin position="306"/>
        <end position="540"/>
    </location>
</feature>
<proteinExistence type="inferred from homology"/>
<dbReference type="Pfam" id="PF00912">
    <property type="entry name" value="Transgly"/>
    <property type="match status" value="1"/>
</dbReference>
<evidence type="ECO:0000256" key="4">
    <source>
        <dbReference type="ARBA" id="ARBA00022645"/>
    </source>
</evidence>
<dbReference type="Gene3D" id="3.40.710.10">
    <property type="entry name" value="DD-peptidase/beta-lactamase superfamily"/>
    <property type="match status" value="1"/>
</dbReference>
<dbReference type="EC" id="2.4.99.28" evidence="10"/>
<dbReference type="InterPro" id="IPR001460">
    <property type="entry name" value="PCN-bd_Tpept"/>
</dbReference>
<comment type="caution">
    <text evidence="16">The sequence shown here is derived from an EMBL/GenBank/DDBJ whole genome shotgun (WGS) entry which is preliminary data.</text>
</comment>
<dbReference type="InterPro" id="IPR023346">
    <property type="entry name" value="Lysozyme-like_dom_sf"/>
</dbReference>
<dbReference type="InterPro" id="IPR009647">
    <property type="entry name" value="PBP_C"/>
</dbReference>
<accession>A0A2U2BPB6</accession>
<organism evidence="16 17">
    <name type="scientific">Alcaligenes faecalis</name>
    <dbReference type="NCBI Taxonomy" id="511"/>
    <lineage>
        <taxon>Bacteria</taxon>
        <taxon>Pseudomonadati</taxon>
        <taxon>Pseudomonadota</taxon>
        <taxon>Betaproteobacteria</taxon>
        <taxon>Burkholderiales</taxon>
        <taxon>Alcaligenaceae</taxon>
        <taxon>Alcaligenes</taxon>
    </lineage>
</organism>
<reference evidence="16 17" key="2">
    <citation type="submission" date="2018-05" db="EMBL/GenBank/DDBJ databases">
        <authorList>
            <person name="Lanie J.A."/>
            <person name="Ng W.-L."/>
            <person name="Kazmierczak K.M."/>
            <person name="Andrzejewski T.M."/>
            <person name="Davidsen T.M."/>
            <person name="Wayne K.J."/>
            <person name="Tettelin H."/>
            <person name="Glass J.I."/>
            <person name="Rusch D."/>
            <person name="Podicherti R."/>
            <person name="Tsui H.-C.T."/>
            <person name="Winkler M.E."/>
        </authorList>
    </citation>
    <scope>NUCLEOTIDE SEQUENCE [LARGE SCALE GENOMIC DNA]</scope>
    <source>
        <strain evidence="16 17">YBY</strain>
    </source>
</reference>
<dbReference type="InterPro" id="IPR012338">
    <property type="entry name" value="Beta-lactam/transpept-like"/>
</dbReference>
<dbReference type="GO" id="GO:0030288">
    <property type="term" value="C:outer membrane-bounded periplasmic space"/>
    <property type="evidence" value="ECO:0007669"/>
    <property type="project" value="TreeGrafter"/>
</dbReference>
<gene>
    <name evidence="16" type="primary">pbpC</name>
    <name evidence="16" type="ORF">DF183_03735</name>
</gene>
<evidence type="ECO:0000256" key="2">
    <source>
        <dbReference type="ARBA" id="ARBA00007090"/>
    </source>
</evidence>
<keyword evidence="5" id="KW-0645">Protease</keyword>
<evidence type="ECO:0000259" key="13">
    <source>
        <dbReference type="Pfam" id="PF00905"/>
    </source>
</evidence>
<dbReference type="PANTHER" id="PTHR32282">
    <property type="entry name" value="BINDING PROTEIN TRANSPEPTIDASE, PUTATIVE-RELATED"/>
    <property type="match status" value="1"/>
</dbReference>